<evidence type="ECO:0000256" key="2">
    <source>
        <dbReference type="ARBA" id="ARBA00004141"/>
    </source>
</evidence>
<evidence type="ECO:0000256" key="13">
    <source>
        <dbReference type="SAM" id="Phobius"/>
    </source>
</evidence>
<dbReference type="EMBL" id="LGSZ01000020">
    <property type="protein sequence ID" value="KPH82425.1"/>
    <property type="molecule type" value="Genomic_DNA"/>
</dbReference>
<evidence type="ECO:0000256" key="1">
    <source>
        <dbReference type="ARBA" id="ARBA00000085"/>
    </source>
</evidence>
<evidence type="ECO:0000256" key="8">
    <source>
        <dbReference type="ARBA" id="ARBA00022777"/>
    </source>
</evidence>
<evidence type="ECO:0000256" key="9">
    <source>
        <dbReference type="ARBA" id="ARBA00022840"/>
    </source>
</evidence>
<dbReference type="Pfam" id="PF02518">
    <property type="entry name" value="HATPase_c"/>
    <property type="match status" value="1"/>
</dbReference>
<dbReference type="GO" id="GO:0005524">
    <property type="term" value="F:ATP binding"/>
    <property type="evidence" value="ECO:0007669"/>
    <property type="project" value="UniProtKB-KW"/>
</dbReference>
<keyword evidence="4" id="KW-0597">Phosphoprotein</keyword>
<accession>A0A0N0MDF5</accession>
<evidence type="ECO:0000256" key="12">
    <source>
        <dbReference type="ARBA" id="ARBA00023136"/>
    </source>
</evidence>
<evidence type="ECO:0000259" key="14">
    <source>
        <dbReference type="SMART" id="SM00387"/>
    </source>
</evidence>
<evidence type="ECO:0000256" key="5">
    <source>
        <dbReference type="ARBA" id="ARBA00022679"/>
    </source>
</evidence>
<evidence type="ECO:0000256" key="4">
    <source>
        <dbReference type="ARBA" id="ARBA00022553"/>
    </source>
</evidence>
<keyword evidence="11" id="KW-0902">Two-component regulatory system</keyword>
<keyword evidence="9" id="KW-0067">ATP-binding</keyword>
<keyword evidence="7" id="KW-0547">Nucleotide-binding</keyword>
<evidence type="ECO:0000313" key="15">
    <source>
        <dbReference type="EMBL" id="KPH82425.1"/>
    </source>
</evidence>
<dbReference type="Gene3D" id="1.20.120.620">
    <property type="entry name" value="Backbone structure of the membrane domain of e. Coli histidine kinase receptor kdpd"/>
    <property type="match status" value="1"/>
</dbReference>
<dbReference type="PANTHER" id="PTHR41523:SF8">
    <property type="entry name" value="ETHYLENE RESPONSE SENSOR PROTEIN"/>
    <property type="match status" value="1"/>
</dbReference>
<evidence type="ECO:0000256" key="3">
    <source>
        <dbReference type="ARBA" id="ARBA00012438"/>
    </source>
</evidence>
<proteinExistence type="predicted"/>
<organism evidence="15 16">
    <name type="scientific">Bosea vaviloviae</name>
    <dbReference type="NCBI Taxonomy" id="1526658"/>
    <lineage>
        <taxon>Bacteria</taxon>
        <taxon>Pseudomonadati</taxon>
        <taxon>Pseudomonadota</taxon>
        <taxon>Alphaproteobacteria</taxon>
        <taxon>Hyphomicrobiales</taxon>
        <taxon>Boseaceae</taxon>
        <taxon>Bosea</taxon>
    </lineage>
</organism>
<evidence type="ECO:0000256" key="7">
    <source>
        <dbReference type="ARBA" id="ARBA00022741"/>
    </source>
</evidence>
<dbReference type="Proteomes" id="UP000037822">
    <property type="component" value="Unassembled WGS sequence"/>
</dbReference>
<dbReference type="Pfam" id="PF07568">
    <property type="entry name" value="HisKA_2"/>
    <property type="match status" value="1"/>
</dbReference>
<feature type="transmembrane region" description="Helical" evidence="13">
    <location>
        <begin position="47"/>
        <end position="64"/>
    </location>
</feature>
<feature type="transmembrane region" description="Helical" evidence="13">
    <location>
        <begin position="21"/>
        <end position="41"/>
    </location>
</feature>
<dbReference type="PROSITE" id="PS51257">
    <property type="entry name" value="PROKAR_LIPOPROTEIN"/>
    <property type="match status" value="1"/>
</dbReference>
<dbReference type="InterPro" id="IPR038318">
    <property type="entry name" value="KdpD_sf"/>
</dbReference>
<dbReference type="InterPro" id="IPR003594">
    <property type="entry name" value="HATPase_dom"/>
</dbReference>
<dbReference type="GO" id="GO:0004673">
    <property type="term" value="F:protein histidine kinase activity"/>
    <property type="evidence" value="ECO:0007669"/>
    <property type="project" value="UniProtKB-EC"/>
</dbReference>
<feature type="transmembrane region" description="Helical" evidence="13">
    <location>
        <begin position="98"/>
        <end position="119"/>
    </location>
</feature>
<dbReference type="AlphaFoldDB" id="A0A0N0MDF5"/>
<dbReference type="PANTHER" id="PTHR41523">
    <property type="entry name" value="TWO-COMPONENT SYSTEM SENSOR PROTEIN"/>
    <property type="match status" value="1"/>
</dbReference>
<evidence type="ECO:0000256" key="6">
    <source>
        <dbReference type="ARBA" id="ARBA00022692"/>
    </source>
</evidence>
<dbReference type="InterPro" id="IPR025201">
    <property type="entry name" value="KdpD_TM"/>
</dbReference>
<dbReference type="EC" id="2.7.13.3" evidence="3"/>
<gene>
    <name evidence="15" type="ORF">AE618_03680</name>
</gene>
<sequence>MKSFDRLIPFLSQARSALGPVSSLALGCAIFVGALAARFALEGTLPPGYPFLTFFPAVILTTFVCGTRAGSLCAVLCGLAAWYWFIPPDGFGLDFQSGFALLFYVFIVTVDIALIHAMTQALHRLEVEKGVSTALAEQQRTMFEELQHRVANNMAFVASLLGMSRRRVLSDPAAAPAIIDEARGRIETMARIHRRLHDPNQVELPIGTYLEELCSDVIEASGVSGVACDVSVLPISLDIRKLTTLSMLVSEVVTNSLKHAFPEGRTGRISVTLERRDGMTAILTIADDGIGLDAMPEGTAAGHGLGNRIIEALARQLLGTISRTSHLGVSTRVEFPV</sequence>
<keyword evidence="5" id="KW-0808">Transferase</keyword>
<evidence type="ECO:0000313" key="16">
    <source>
        <dbReference type="Proteomes" id="UP000037822"/>
    </source>
</evidence>
<dbReference type="InterPro" id="IPR036890">
    <property type="entry name" value="HATPase_C_sf"/>
</dbReference>
<feature type="domain" description="Histidine kinase/HSP90-like ATPase" evidence="14">
    <location>
        <begin position="240"/>
        <end position="337"/>
    </location>
</feature>
<dbReference type="OrthoDB" id="7991996at2"/>
<evidence type="ECO:0000256" key="11">
    <source>
        <dbReference type="ARBA" id="ARBA00023012"/>
    </source>
</evidence>
<keyword evidence="10 13" id="KW-1133">Transmembrane helix</keyword>
<comment type="catalytic activity">
    <reaction evidence="1">
        <text>ATP + protein L-histidine = ADP + protein N-phospho-L-histidine.</text>
        <dbReference type="EC" id="2.7.13.3"/>
    </reaction>
</comment>
<keyword evidence="16" id="KW-1185">Reference proteome</keyword>
<feature type="transmembrane region" description="Helical" evidence="13">
    <location>
        <begin position="69"/>
        <end position="86"/>
    </location>
</feature>
<comment type="subcellular location">
    <subcellularLocation>
        <location evidence="2">Membrane</location>
        <topology evidence="2">Multi-pass membrane protein</topology>
    </subcellularLocation>
</comment>
<keyword evidence="6 13" id="KW-0812">Transmembrane</keyword>
<dbReference type="Gene3D" id="3.30.565.10">
    <property type="entry name" value="Histidine kinase-like ATPase, C-terminal domain"/>
    <property type="match status" value="1"/>
</dbReference>
<dbReference type="SUPFAM" id="SSF55874">
    <property type="entry name" value="ATPase domain of HSP90 chaperone/DNA topoisomerase II/histidine kinase"/>
    <property type="match status" value="1"/>
</dbReference>
<keyword evidence="8" id="KW-0418">Kinase</keyword>
<name>A0A0N0MDF5_9HYPH</name>
<dbReference type="Pfam" id="PF13493">
    <property type="entry name" value="DUF4118"/>
    <property type="match status" value="1"/>
</dbReference>
<protein>
    <recommendedName>
        <fullName evidence="3">histidine kinase</fullName>
        <ecNumber evidence="3">2.7.13.3</ecNumber>
    </recommendedName>
</protein>
<dbReference type="GO" id="GO:0016020">
    <property type="term" value="C:membrane"/>
    <property type="evidence" value="ECO:0007669"/>
    <property type="project" value="UniProtKB-SubCell"/>
</dbReference>
<reference evidence="15 16" key="1">
    <citation type="submission" date="2015-07" db="EMBL/GenBank/DDBJ databases">
        <title>Whole genome sequencing of Bosea vaviloviae isolated from cave pool.</title>
        <authorList>
            <person name="Tan N.E.H."/>
            <person name="Lee Y.P."/>
            <person name="Gan H.M."/>
            <person name="Barton H."/>
            <person name="Savka M.A."/>
        </authorList>
    </citation>
    <scope>NUCLEOTIDE SEQUENCE [LARGE SCALE GENOMIC DNA]</scope>
    <source>
        <strain evidence="15 16">SD260</strain>
    </source>
</reference>
<comment type="caution">
    <text evidence="15">The sequence shown here is derived from an EMBL/GenBank/DDBJ whole genome shotgun (WGS) entry which is preliminary data.</text>
</comment>
<dbReference type="SMART" id="SM00387">
    <property type="entry name" value="HATPase_c"/>
    <property type="match status" value="1"/>
</dbReference>
<evidence type="ECO:0000256" key="10">
    <source>
        <dbReference type="ARBA" id="ARBA00022989"/>
    </source>
</evidence>
<dbReference type="PATRIC" id="fig|1526658.3.peg.2907"/>
<dbReference type="InterPro" id="IPR011495">
    <property type="entry name" value="Sig_transdc_His_kin_sub2_dim/P"/>
</dbReference>
<dbReference type="GO" id="GO:0000160">
    <property type="term" value="P:phosphorelay signal transduction system"/>
    <property type="evidence" value="ECO:0007669"/>
    <property type="project" value="UniProtKB-KW"/>
</dbReference>
<keyword evidence="12 13" id="KW-0472">Membrane</keyword>